<evidence type="ECO:0000256" key="1">
    <source>
        <dbReference type="SAM" id="MobiDB-lite"/>
    </source>
</evidence>
<accession>A0A0T6LVL3</accession>
<comment type="caution">
    <text evidence="3">The sequence shown here is derived from an EMBL/GenBank/DDBJ whole genome shotgun (WGS) entry which is preliminary data.</text>
</comment>
<protein>
    <recommendedName>
        <fullName evidence="5">DUF308 domain-containing protein</fullName>
    </recommendedName>
</protein>
<sequence>MAEDRDERDRNQEREDAIWEQLVASFDREPSSLDTPPWPDAETLDDDAGTTGARTGGGQDEHAAAEPGPEDDAGPGDDGDAVDGDAGEKDPGDDGVNTTRSILVATGPVHWPRELGPRDFETADEEEHFVPPPPPPLPKLDTTTKFAWLAVLGGPLLLIVLVLLQQPIEWWAATLGIGGFLGGFGTLVARMKDRDDEEDDPDAGAVV</sequence>
<feature type="transmembrane region" description="Helical" evidence="2">
    <location>
        <begin position="170"/>
        <end position="189"/>
    </location>
</feature>
<dbReference type="AlphaFoldDB" id="A0A0T6LVL3"/>
<organism evidence="3 4">
    <name type="scientific">Wenjunlia vitaminophila</name>
    <name type="common">Streptomyces vitaminophilus</name>
    <dbReference type="NCBI Taxonomy" id="76728"/>
    <lineage>
        <taxon>Bacteria</taxon>
        <taxon>Bacillati</taxon>
        <taxon>Actinomycetota</taxon>
        <taxon>Actinomycetes</taxon>
        <taxon>Kitasatosporales</taxon>
        <taxon>Streptomycetaceae</taxon>
        <taxon>Wenjunlia</taxon>
    </lineage>
</organism>
<proteinExistence type="predicted"/>
<feature type="compositionally biased region" description="Basic and acidic residues" evidence="1">
    <location>
        <begin position="1"/>
        <end position="17"/>
    </location>
</feature>
<evidence type="ECO:0000256" key="2">
    <source>
        <dbReference type="SAM" id="Phobius"/>
    </source>
</evidence>
<keyword evidence="2" id="KW-1133">Transmembrane helix</keyword>
<keyword evidence="4" id="KW-1185">Reference proteome</keyword>
<feature type="compositionally biased region" description="Acidic residues" evidence="1">
    <location>
        <begin position="68"/>
        <end position="85"/>
    </location>
</feature>
<dbReference type="EMBL" id="LLZU01000006">
    <property type="protein sequence ID" value="KRV50100.1"/>
    <property type="molecule type" value="Genomic_DNA"/>
</dbReference>
<feature type="region of interest" description="Disordered" evidence="1">
    <location>
        <begin position="1"/>
        <end position="99"/>
    </location>
</feature>
<keyword evidence="2" id="KW-0812">Transmembrane</keyword>
<dbReference type="RefSeq" id="WP_018382624.1">
    <property type="nucleotide sequence ID" value="NZ_LLZU01000006.1"/>
</dbReference>
<feature type="transmembrane region" description="Helical" evidence="2">
    <location>
        <begin position="146"/>
        <end position="164"/>
    </location>
</feature>
<dbReference type="Proteomes" id="UP000050867">
    <property type="component" value="Unassembled WGS sequence"/>
</dbReference>
<reference evidence="3 4" key="1">
    <citation type="submission" date="2015-10" db="EMBL/GenBank/DDBJ databases">
        <title>Draft genome sequence of pyrrolomycin-producing Streptomyces vitaminophilus.</title>
        <authorList>
            <person name="Graham D.E."/>
            <person name="Mahan K.M."/>
            <person name="Klingeman D.M."/>
            <person name="Hettich R.L."/>
            <person name="Parry R.J."/>
        </authorList>
    </citation>
    <scope>NUCLEOTIDE SEQUENCE [LARGE SCALE GENOMIC DNA]</scope>
    <source>
        <strain evidence="3 4">ATCC 31673</strain>
    </source>
</reference>
<dbReference type="STRING" id="76728.AQ490_16925"/>
<evidence type="ECO:0008006" key="5">
    <source>
        <dbReference type="Google" id="ProtNLM"/>
    </source>
</evidence>
<evidence type="ECO:0000313" key="3">
    <source>
        <dbReference type="EMBL" id="KRV50100.1"/>
    </source>
</evidence>
<dbReference type="eggNOG" id="ENOG5033FW7">
    <property type="taxonomic scope" value="Bacteria"/>
</dbReference>
<evidence type="ECO:0000313" key="4">
    <source>
        <dbReference type="Proteomes" id="UP000050867"/>
    </source>
</evidence>
<name>A0A0T6LVL3_WENVI</name>
<gene>
    <name evidence="3" type="ORF">AQ490_16925</name>
</gene>
<keyword evidence="2" id="KW-0472">Membrane</keyword>